<dbReference type="OrthoDB" id="5563448at2"/>
<keyword evidence="3" id="KW-1185">Reference proteome</keyword>
<dbReference type="EMBL" id="AFWV01000017">
    <property type="protein sequence ID" value="EGV16520.1"/>
    <property type="molecule type" value="Genomic_DNA"/>
</dbReference>
<dbReference type="AlphaFoldDB" id="F9UH22"/>
<organism evidence="2 3">
    <name type="scientific">Thiocapsa marina 5811</name>
    <dbReference type="NCBI Taxonomy" id="768671"/>
    <lineage>
        <taxon>Bacteria</taxon>
        <taxon>Pseudomonadati</taxon>
        <taxon>Pseudomonadota</taxon>
        <taxon>Gammaproteobacteria</taxon>
        <taxon>Chromatiales</taxon>
        <taxon>Chromatiaceae</taxon>
        <taxon>Thiocapsa</taxon>
    </lineage>
</organism>
<dbReference type="STRING" id="768671.ThimaDRAFT_4289"/>
<dbReference type="RefSeq" id="WP_007195161.1">
    <property type="nucleotide sequence ID" value="NZ_AFWV01000017.1"/>
</dbReference>
<evidence type="ECO:0000313" key="2">
    <source>
        <dbReference type="EMBL" id="EGV16520.1"/>
    </source>
</evidence>
<reference evidence="2 3" key="1">
    <citation type="submission" date="2011-06" db="EMBL/GenBank/DDBJ databases">
        <title>The draft genome of Thiocapsa marina 5811.</title>
        <authorList>
            <consortium name="US DOE Joint Genome Institute (JGI-PGF)"/>
            <person name="Lucas S."/>
            <person name="Han J."/>
            <person name="Cheng J.-F."/>
            <person name="Goodwin L."/>
            <person name="Pitluck S."/>
            <person name="Peters L."/>
            <person name="Land M.L."/>
            <person name="Hauser L."/>
            <person name="Vogl K."/>
            <person name="Liu Z."/>
            <person name="Imhoff J."/>
            <person name="Thiel V."/>
            <person name="Frigaard N.-U."/>
            <person name="Bryant D."/>
            <person name="Woyke T.J."/>
        </authorList>
    </citation>
    <scope>NUCLEOTIDE SEQUENCE [LARGE SCALE GENOMIC DNA]</scope>
    <source>
        <strain evidence="2 3">5811</strain>
    </source>
</reference>
<dbReference type="InterPro" id="IPR025746">
    <property type="entry name" value="PilX_N_dom"/>
</dbReference>
<evidence type="ECO:0000259" key="1">
    <source>
        <dbReference type="Pfam" id="PF14341"/>
    </source>
</evidence>
<dbReference type="eggNOG" id="ENOG5032V13">
    <property type="taxonomic scope" value="Bacteria"/>
</dbReference>
<protein>
    <recommendedName>
        <fullName evidence="1">Type 4 fimbrial biogenesis protein PilX N-terminal domain-containing protein</fullName>
    </recommendedName>
</protein>
<accession>F9UH22</accession>
<dbReference type="Pfam" id="PF14341">
    <property type="entry name" value="PilX_N"/>
    <property type="match status" value="1"/>
</dbReference>
<sequence>MRTSVRSASSQRGALTLLLGLLLLMGSTILTLSSVRVGIMEQRIANNERRGLEAQQAAQAGLDYALAMLGETEYSGGTVPGLAAAADYSYAVTVTRNADIDGCIHFTSRAEAESNAGIAAVATECFQRQQLLATMIGSGNGLPPLVVNGGIQNIKGTPDIYPRTCDEAGEAEDCQSIAVASSADGIDLDMGHFNKNNKEGIPIPSGDQIAANAFEGSAWDYVFGISKDTFKALAAAADPRFLWISDSSKKLKDDLGEPSQPVYVAFDQAVGCPKLGGTVYGIVYFESPTACRSQGWGGAEIYGSVVFEGGLGQDQPPVGMTANGQLNQWSWVKAKSGTEGADLQQIRASRIPGSWRDWD</sequence>
<proteinExistence type="predicted"/>
<name>F9UH22_9GAMM</name>
<feature type="domain" description="Type 4 fimbrial biogenesis protein PilX N-terminal" evidence="1">
    <location>
        <begin position="14"/>
        <end position="62"/>
    </location>
</feature>
<gene>
    <name evidence="2" type="ORF">ThimaDRAFT_4289</name>
</gene>
<dbReference type="Proteomes" id="UP000005459">
    <property type="component" value="Unassembled WGS sequence"/>
</dbReference>
<dbReference type="PATRIC" id="fig|768671.3.peg.4522"/>
<evidence type="ECO:0000313" key="3">
    <source>
        <dbReference type="Proteomes" id="UP000005459"/>
    </source>
</evidence>